<dbReference type="PANTHER" id="PTHR31585">
    <property type="entry name" value="FOLATE-BIOPTERIN TRANSPORTER 1, CHLOROPLASTIC"/>
    <property type="match status" value="1"/>
</dbReference>
<evidence type="ECO:0000313" key="9">
    <source>
        <dbReference type="EMBL" id="VFT81159.1"/>
    </source>
</evidence>
<feature type="transmembrane region" description="Helical" evidence="7">
    <location>
        <begin position="526"/>
        <end position="551"/>
    </location>
</feature>
<evidence type="ECO:0000256" key="4">
    <source>
        <dbReference type="ARBA" id="ARBA00022692"/>
    </source>
</evidence>
<protein>
    <submittedName>
        <fullName evidence="9">Aste57867_4024 protein</fullName>
    </submittedName>
</protein>
<feature type="transmembrane region" description="Helical" evidence="7">
    <location>
        <begin position="350"/>
        <end position="371"/>
    </location>
</feature>
<keyword evidence="4 7" id="KW-0812">Transmembrane</keyword>
<keyword evidence="10" id="KW-1185">Reference proteome</keyword>
<accession>A0A485KD73</accession>
<sequence>MVALETQDLEERLSHISGAAIRKAGHGHDYYDPMKTPEEGDLEDGGALVEGGALPLLTREAFGLYSQYFTIGVLLGGIPQLAYPVFLNYLNMEGYQVVTYGVLVNGGWYFKPFFGMLTDCVPLFGYRRKSWMIVGWIVAMICLAVMAFMSFEAPFCGKKELCLVSLKKIPAADQAKYFNFHAPDSGYKFIITSVFLCLGYMMAACASDAMVVQYAQREPLAIRGRIQTAIYTVRYVGQTTALLCIALLLNGPNYRGSFDFNVSPNVIYGIFLAPCVVVVVTTIFFVVEVKTPPTPFKQWCVMLWDLLQTRAMWQVATYRLMNNIFYNFSSTAAQPIELIWAKATPLNDSFSGIIGNVIFMAIMVVVGKYGLLWNWRWTIALSSIAIILVDGFVIFMTIFDGLRNQWFFTGAQLADQIPGGIRFIVGTYCAVELADAGNEGSVYGFITALNNVSSPIATVIYKLIDSYFAISNLDILRDDSHVRWAVAYTYFIAYGFKLLSLVWLFLLPRQKQELQELKRTGSKSPLAAVLIIVAFITCLVFSMTVNILAIFPSTKCLRVAGGPGCAKK</sequence>
<feature type="transmembrane region" description="Helical" evidence="7">
    <location>
        <begin position="189"/>
        <end position="212"/>
    </location>
</feature>
<reference evidence="9 10" key="1">
    <citation type="submission" date="2019-03" db="EMBL/GenBank/DDBJ databases">
        <authorList>
            <person name="Gaulin E."/>
            <person name="Dumas B."/>
        </authorList>
    </citation>
    <scope>NUCLEOTIDE SEQUENCE [LARGE SCALE GENOMIC DNA]</scope>
    <source>
        <strain evidence="9">CBS 568.67</strain>
    </source>
</reference>
<evidence type="ECO:0000256" key="3">
    <source>
        <dbReference type="ARBA" id="ARBA00022448"/>
    </source>
</evidence>
<comment type="subcellular location">
    <subcellularLocation>
        <location evidence="1">Membrane</location>
        <topology evidence="1">Multi-pass membrane protein</topology>
    </subcellularLocation>
</comment>
<keyword evidence="5 7" id="KW-1133">Transmembrane helix</keyword>
<evidence type="ECO:0000313" key="8">
    <source>
        <dbReference type="EMBL" id="KAF0714137.1"/>
    </source>
</evidence>
<dbReference type="Pfam" id="PF03092">
    <property type="entry name" value="BT1"/>
    <property type="match status" value="1"/>
</dbReference>
<evidence type="ECO:0000256" key="2">
    <source>
        <dbReference type="ARBA" id="ARBA00007015"/>
    </source>
</evidence>
<feature type="transmembrane region" description="Helical" evidence="7">
    <location>
        <begin position="106"/>
        <end position="126"/>
    </location>
</feature>
<dbReference type="OrthoDB" id="76714at2759"/>
<evidence type="ECO:0000256" key="6">
    <source>
        <dbReference type="ARBA" id="ARBA00023136"/>
    </source>
</evidence>
<gene>
    <name evidence="9" type="primary">Aste57867_4024</name>
    <name evidence="8" type="ORF">As57867_004013</name>
    <name evidence="9" type="ORF">ASTE57867_4024</name>
</gene>
<dbReference type="InterPro" id="IPR036259">
    <property type="entry name" value="MFS_trans_sf"/>
</dbReference>
<dbReference type="SUPFAM" id="SSF103473">
    <property type="entry name" value="MFS general substrate transporter"/>
    <property type="match status" value="1"/>
</dbReference>
<evidence type="ECO:0000256" key="7">
    <source>
        <dbReference type="SAM" id="Phobius"/>
    </source>
</evidence>
<keyword evidence="3" id="KW-0813">Transport</keyword>
<dbReference type="EMBL" id="CAADRA010000858">
    <property type="protein sequence ID" value="VFT81159.1"/>
    <property type="molecule type" value="Genomic_DNA"/>
</dbReference>
<feature type="transmembrane region" description="Helical" evidence="7">
    <location>
        <begin position="68"/>
        <end position="86"/>
    </location>
</feature>
<feature type="transmembrane region" description="Helical" evidence="7">
    <location>
        <begin position="485"/>
        <end position="506"/>
    </location>
</feature>
<dbReference type="PANTHER" id="PTHR31585:SF5">
    <property type="entry name" value="RNA-BINDING S4 DOMAIN-CONTAINING PROTEIN"/>
    <property type="match status" value="1"/>
</dbReference>
<dbReference type="EMBL" id="VJMH01000858">
    <property type="protein sequence ID" value="KAF0714137.1"/>
    <property type="molecule type" value="Genomic_DNA"/>
</dbReference>
<evidence type="ECO:0000256" key="5">
    <source>
        <dbReference type="ARBA" id="ARBA00022989"/>
    </source>
</evidence>
<feature type="transmembrane region" description="Helical" evidence="7">
    <location>
        <begin position="133"/>
        <end position="151"/>
    </location>
</feature>
<evidence type="ECO:0000256" key="1">
    <source>
        <dbReference type="ARBA" id="ARBA00004141"/>
    </source>
</evidence>
<feature type="transmembrane region" description="Helical" evidence="7">
    <location>
        <begin position="233"/>
        <end position="254"/>
    </location>
</feature>
<dbReference type="AlphaFoldDB" id="A0A485KD73"/>
<dbReference type="InterPro" id="IPR039309">
    <property type="entry name" value="BT1"/>
</dbReference>
<keyword evidence="6 7" id="KW-0472">Membrane</keyword>
<proteinExistence type="inferred from homology"/>
<dbReference type="GO" id="GO:0016020">
    <property type="term" value="C:membrane"/>
    <property type="evidence" value="ECO:0007669"/>
    <property type="project" value="UniProtKB-SubCell"/>
</dbReference>
<reference evidence="8" key="2">
    <citation type="submission" date="2019-06" db="EMBL/GenBank/DDBJ databases">
        <title>Genomics analysis of Aphanomyces spp. identifies a new class of oomycete effector associated with host adaptation.</title>
        <authorList>
            <person name="Gaulin E."/>
        </authorList>
    </citation>
    <scope>NUCLEOTIDE SEQUENCE</scope>
    <source>
        <strain evidence="8">CBS 578.67</strain>
    </source>
</reference>
<dbReference type="Proteomes" id="UP000332933">
    <property type="component" value="Unassembled WGS sequence"/>
</dbReference>
<evidence type="ECO:0000313" key="10">
    <source>
        <dbReference type="Proteomes" id="UP000332933"/>
    </source>
</evidence>
<comment type="similarity">
    <text evidence="2">Belongs to the major facilitator superfamily. Folate-biopterin transporter (TC 2.A.71) family.</text>
</comment>
<organism evidence="9 10">
    <name type="scientific">Aphanomyces stellatus</name>
    <dbReference type="NCBI Taxonomy" id="120398"/>
    <lineage>
        <taxon>Eukaryota</taxon>
        <taxon>Sar</taxon>
        <taxon>Stramenopiles</taxon>
        <taxon>Oomycota</taxon>
        <taxon>Saprolegniomycetes</taxon>
        <taxon>Saprolegniales</taxon>
        <taxon>Verrucalvaceae</taxon>
        <taxon>Aphanomyces</taxon>
    </lineage>
</organism>
<dbReference type="Gene3D" id="1.20.1250.20">
    <property type="entry name" value="MFS general substrate transporter like domains"/>
    <property type="match status" value="1"/>
</dbReference>
<feature type="transmembrane region" description="Helical" evidence="7">
    <location>
        <begin position="266"/>
        <end position="287"/>
    </location>
</feature>
<name>A0A485KD73_9STRA</name>
<feature type="transmembrane region" description="Helical" evidence="7">
    <location>
        <begin position="377"/>
        <end position="399"/>
    </location>
</feature>